<dbReference type="Pfam" id="PF13781">
    <property type="entry name" value="DoxX_3"/>
    <property type="match status" value="1"/>
</dbReference>
<evidence type="ECO:0008006" key="4">
    <source>
        <dbReference type="Google" id="ProtNLM"/>
    </source>
</evidence>
<feature type="region of interest" description="Disordered" evidence="1">
    <location>
        <begin position="289"/>
        <end position="320"/>
    </location>
</feature>
<proteinExistence type="predicted"/>
<dbReference type="Proteomes" id="UP000706926">
    <property type="component" value="Unassembled WGS sequence"/>
</dbReference>
<evidence type="ECO:0000256" key="1">
    <source>
        <dbReference type="SAM" id="MobiDB-lite"/>
    </source>
</evidence>
<dbReference type="InterPro" id="IPR025695">
    <property type="entry name" value="DoxX-like"/>
</dbReference>
<evidence type="ECO:0000313" key="3">
    <source>
        <dbReference type="Proteomes" id="UP000706926"/>
    </source>
</evidence>
<gene>
    <name evidence="2" type="ORF">J2Z18_003515</name>
</gene>
<dbReference type="SUPFAM" id="SSF55961">
    <property type="entry name" value="Bet v1-like"/>
    <property type="match status" value="1"/>
</dbReference>
<sequence length="320" mass="36919">MKRKPIYVEIDIESDLDTLWKHTQRPELHQQWDVRFSSIHYLPKGDSKHQRFLYKTRIGFGLTITGIGVTHAFSRREDGDRMSVLRFGSDQNISLIREGSGYWRYRDGGRGVITFSTQYDYKTRFGLIGAWFDRLVFRPMFGKAAAWSFDVLRLWLERSIPPAVSIRQTWIHACSVLTLALLWIYEGLVPKLLFPEGGELEMLQHIGWWSGQERAILGMLGVFEICIGLISLTFHKSRWWYRLESVLLAGLMLGALIPEPAWLKAPFNPLLLSGTMLVLCLLASWSSTDLPSDSRCLREPGTPRTSKVRQKEERAHDIHL</sequence>
<name>A0ABS4FDU2_9BACL</name>
<feature type="compositionally biased region" description="Basic and acidic residues" evidence="1">
    <location>
        <begin position="309"/>
        <end position="320"/>
    </location>
</feature>
<dbReference type="RefSeq" id="WP_210095073.1">
    <property type="nucleotide sequence ID" value="NZ_CP139098.1"/>
</dbReference>
<reference evidence="2 3" key="1">
    <citation type="submission" date="2021-03" db="EMBL/GenBank/DDBJ databases">
        <title>Genomic Encyclopedia of Type Strains, Phase IV (KMG-IV): sequencing the most valuable type-strain genomes for metagenomic binning, comparative biology and taxonomic classification.</title>
        <authorList>
            <person name="Goeker M."/>
        </authorList>
    </citation>
    <scope>NUCLEOTIDE SEQUENCE [LARGE SCALE GENOMIC DNA]</scope>
    <source>
        <strain evidence="2 3">DSM 15596</strain>
    </source>
</reference>
<protein>
    <recommendedName>
        <fullName evidence="4">DoxX-like family protein</fullName>
    </recommendedName>
</protein>
<organism evidence="2 3">
    <name type="scientific">Paenibacillus lactis</name>
    <dbReference type="NCBI Taxonomy" id="228574"/>
    <lineage>
        <taxon>Bacteria</taxon>
        <taxon>Bacillati</taxon>
        <taxon>Bacillota</taxon>
        <taxon>Bacilli</taxon>
        <taxon>Bacillales</taxon>
        <taxon>Paenibacillaceae</taxon>
        <taxon>Paenibacillus</taxon>
    </lineage>
</organism>
<accession>A0ABS4FDU2</accession>
<comment type="caution">
    <text evidence="2">The sequence shown here is derived from an EMBL/GenBank/DDBJ whole genome shotgun (WGS) entry which is preliminary data.</text>
</comment>
<dbReference type="EMBL" id="JAGGKI010000009">
    <property type="protein sequence ID" value="MBP1894410.1"/>
    <property type="molecule type" value="Genomic_DNA"/>
</dbReference>
<dbReference type="GeneID" id="95405453"/>
<keyword evidence="3" id="KW-1185">Reference proteome</keyword>
<evidence type="ECO:0000313" key="2">
    <source>
        <dbReference type="EMBL" id="MBP1894410.1"/>
    </source>
</evidence>